<protein>
    <submittedName>
        <fullName evidence="2">Uncharacterized protein</fullName>
    </submittedName>
</protein>
<sequence>MKKEFKLEDLPKHNIYQVPDDYFDRLPTRVMERTAAANKPAHAWLPGVWRPLRLAVAPLILLLVFVGVYFFSTEKIKQPQSYALGSLAEQEIVDYLHNREDLETSDFTELSTLSDQEFTADFLNVSSTAAEEELEYYHLRNIGDTEY</sequence>
<dbReference type="RefSeq" id="WP_377508968.1">
    <property type="nucleotide sequence ID" value="NZ_JBHULU010000021.1"/>
</dbReference>
<dbReference type="EMBL" id="JBHULU010000021">
    <property type="protein sequence ID" value="MFD2515041.1"/>
    <property type="molecule type" value="Genomic_DNA"/>
</dbReference>
<keyword evidence="1" id="KW-1133">Transmembrane helix</keyword>
<evidence type="ECO:0000313" key="2">
    <source>
        <dbReference type="EMBL" id="MFD2515041.1"/>
    </source>
</evidence>
<comment type="caution">
    <text evidence="2">The sequence shown here is derived from an EMBL/GenBank/DDBJ whole genome shotgun (WGS) entry which is preliminary data.</text>
</comment>
<accession>A0ABW5IN87</accession>
<keyword evidence="1" id="KW-0812">Transmembrane</keyword>
<evidence type="ECO:0000313" key="3">
    <source>
        <dbReference type="Proteomes" id="UP001597544"/>
    </source>
</evidence>
<evidence type="ECO:0000256" key="1">
    <source>
        <dbReference type="SAM" id="Phobius"/>
    </source>
</evidence>
<name>A0ABW5IN87_9BACT</name>
<organism evidence="2 3">
    <name type="scientific">Pontibacter locisalis</name>
    <dbReference type="NCBI Taxonomy" id="1719035"/>
    <lineage>
        <taxon>Bacteria</taxon>
        <taxon>Pseudomonadati</taxon>
        <taxon>Bacteroidota</taxon>
        <taxon>Cytophagia</taxon>
        <taxon>Cytophagales</taxon>
        <taxon>Hymenobacteraceae</taxon>
        <taxon>Pontibacter</taxon>
    </lineage>
</organism>
<keyword evidence="3" id="KW-1185">Reference proteome</keyword>
<reference evidence="3" key="1">
    <citation type="journal article" date="2019" name="Int. J. Syst. Evol. Microbiol.">
        <title>The Global Catalogue of Microorganisms (GCM) 10K type strain sequencing project: providing services to taxonomists for standard genome sequencing and annotation.</title>
        <authorList>
            <consortium name="The Broad Institute Genomics Platform"/>
            <consortium name="The Broad Institute Genome Sequencing Center for Infectious Disease"/>
            <person name="Wu L."/>
            <person name="Ma J."/>
        </authorList>
    </citation>
    <scope>NUCLEOTIDE SEQUENCE [LARGE SCALE GENOMIC DNA]</scope>
    <source>
        <strain evidence="3">KCTC 42498</strain>
    </source>
</reference>
<gene>
    <name evidence="2" type="ORF">ACFSRY_14295</name>
</gene>
<proteinExistence type="predicted"/>
<dbReference type="Proteomes" id="UP001597544">
    <property type="component" value="Unassembled WGS sequence"/>
</dbReference>
<feature type="transmembrane region" description="Helical" evidence="1">
    <location>
        <begin position="52"/>
        <end position="71"/>
    </location>
</feature>
<keyword evidence="1" id="KW-0472">Membrane</keyword>